<dbReference type="GO" id="GO:0016020">
    <property type="term" value="C:membrane"/>
    <property type="evidence" value="ECO:0007669"/>
    <property type="project" value="UniProtKB-SubCell"/>
</dbReference>
<evidence type="ECO:0000256" key="8">
    <source>
        <dbReference type="ARBA" id="ARBA00023319"/>
    </source>
</evidence>
<protein>
    <recommendedName>
        <fullName evidence="11">Ig-like domain-containing protein</fullName>
    </recommendedName>
</protein>
<evidence type="ECO:0000256" key="10">
    <source>
        <dbReference type="SAM" id="Phobius"/>
    </source>
</evidence>
<dbReference type="InterPro" id="IPR013106">
    <property type="entry name" value="Ig_V-set"/>
</dbReference>
<proteinExistence type="inferred from homology"/>
<keyword evidence="3" id="KW-0732">Signal</keyword>
<feature type="domain" description="Ig-like" evidence="11">
    <location>
        <begin position="27"/>
        <end position="120"/>
    </location>
</feature>
<comment type="subcellular location">
    <subcellularLocation>
        <location evidence="1">Membrane</location>
        <topology evidence="1">Single-pass type I membrane protein</topology>
    </subcellularLocation>
</comment>
<dbReference type="AlphaFoldDB" id="A0AAW1E712"/>
<evidence type="ECO:0000256" key="2">
    <source>
        <dbReference type="ARBA" id="ARBA00022692"/>
    </source>
</evidence>
<evidence type="ECO:0000313" key="12">
    <source>
        <dbReference type="EMBL" id="KAK9517968.1"/>
    </source>
</evidence>
<keyword evidence="5 10" id="KW-0472">Membrane</keyword>
<keyword evidence="7" id="KW-0325">Glycoprotein</keyword>
<name>A0AAW1E712_ZOAVI</name>
<evidence type="ECO:0000256" key="6">
    <source>
        <dbReference type="ARBA" id="ARBA00023157"/>
    </source>
</evidence>
<dbReference type="GO" id="GO:0043277">
    <property type="term" value="P:apoptotic cell clearance"/>
    <property type="evidence" value="ECO:0007669"/>
    <property type="project" value="TreeGrafter"/>
</dbReference>
<dbReference type="SUPFAM" id="SSF48726">
    <property type="entry name" value="Immunoglobulin"/>
    <property type="match status" value="1"/>
</dbReference>
<keyword evidence="2 10" id="KW-0812">Transmembrane</keyword>
<evidence type="ECO:0000256" key="5">
    <source>
        <dbReference type="ARBA" id="ARBA00023136"/>
    </source>
</evidence>
<dbReference type="PROSITE" id="PS50835">
    <property type="entry name" value="IG_LIKE"/>
    <property type="match status" value="1"/>
</dbReference>
<dbReference type="PANTHER" id="PTHR46608:SF3">
    <property type="entry name" value="T-CELL IMMUNOGLOBULIN AND MUCIN DOMAIN-CONTAINING PROTEIN 4"/>
    <property type="match status" value="1"/>
</dbReference>
<feature type="transmembrane region" description="Helical" evidence="10">
    <location>
        <begin position="184"/>
        <end position="203"/>
    </location>
</feature>
<dbReference type="Proteomes" id="UP001488805">
    <property type="component" value="Unassembled WGS sequence"/>
</dbReference>
<dbReference type="FunFam" id="2.60.40.10:FF:000774">
    <property type="entry name" value="Hepatitis A virus cellular receptor 1"/>
    <property type="match status" value="1"/>
</dbReference>
<dbReference type="EMBL" id="JBCEZU010000538">
    <property type="protein sequence ID" value="KAK9517968.1"/>
    <property type="molecule type" value="Genomic_DNA"/>
</dbReference>
<keyword evidence="13" id="KW-1185">Reference proteome</keyword>
<dbReference type="PANTHER" id="PTHR46608">
    <property type="entry name" value="T-CELL IMMUNOGLOBULIN AND MUCIN DOMAIN-CONTAINING PROTEIN 4"/>
    <property type="match status" value="1"/>
</dbReference>
<evidence type="ECO:0000256" key="9">
    <source>
        <dbReference type="ARBA" id="ARBA00038203"/>
    </source>
</evidence>
<organism evidence="12 13">
    <name type="scientific">Zoarces viviparus</name>
    <name type="common">Viviparous eelpout</name>
    <name type="synonym">Blennius viviparus</name>
    <dbReference type="NCBI Taxonomy" id="48416"/>
    <lineage>
        <taxon>Eukaryota</taxon>
        <taxon>Metazoa</taxon>
        <taxon>Chordata</taxon>
        <taxon>Craniata</taxon>
        <taxon>Vertebrata</taxon>
        <taxon>Euteleostomi</taxon>
        <taxon>Actinopterygii</taxon>
        <taxon>Neopterygii</taxon>
        <taxon>Teleostei</taxon>
        <taxon>Neoteleostei</taxon>
        <taxon>Acanthomorphata</taxon>
        <taxon>Eupercaria</taxon>
        <taxon>Perciformes</taxon>
        <taxon>Cottioidei</taxon>
        <taxon>Zoarcales</taxon>
        <taxon>Zoarcidae</taxon>
        <taxon>Zoarcinae</taxon>
        <taxon>Zoarces</taxon>
    </lineage>
</organism>
<keyword evidence="4 10" id="KW-1133">Transmembrane helix</keyword>
<evidence type="ECO:0000313" key="13">
    <source>
        <dbReference type="Proteomes" id="UP001488805"/>
    </source>
</evidence>
<dbReference type="SMART" id="SM00409">
    <property type="entry name" value="IG"/>
    <property type="match status" value="1"/>
</dbReference>
<keyword evidence="8" id="KW-0393">Immunoglobulin domain</keyword>
<evidence type="ECO:0000256" key="1">
    <source>
        <dbReference type="ARBA" id="ARBA00004479"/>
    </source>
</evidence>
<comment type="caution">
    <text evidence="12">The sequence shown here is derived from an EMBL/GenBank/DDBJ whole genome shotgun (WGS) entry which is preliminary data.</text>
</comment>
<comment type="similarity">
    <text evidence="9">Belongs to the immunoglobulin superfamily. TIM family.</text>
</comment>
<keyword evidence="6" id="KW-1015">Disulfide bond</keyword>
<sequence>MRGLCYLYLSILTQVSSSTLKVIGFFGHNVTLPCTYDSQTHGVLSFCWGRETVPRFKCADTIVSSEDGAVLVRESPRYQLLGRVTAGDVSLTILDAQWSDAGVYGCRLEIPGWFNDEKVNTDLVMEEAPVEQPVTQDWTLTAAGTREILTISMTTNVDVGDPTLDISAVTTAEKFKAFLEVGNIGRAAAIFLSAIIIILVCVFRRRFLPKTTLQHPHTSTAENIYEVL</sequence>
<dbReference type="InterPro" id="IPR036179">
    <property type="entry name" value="Ig-like_dom_sf"/>
</dbReference>
<evidence type="ECO:0000256" key="3">
    <source>
        <dbReference type="ARBA" id="ARBA00022729"/>
    </source>
</evidence>
<dbReference type="Pfam" id="PF07686">
    <property type="entry name" value="V-set"/>
    <property type="match status" value="1"/>
</dbReference>
<dbReference type="InterPro" id="IPR013783">
    <property type="entry name" value="Ig-like_fold"/>
</dbReference>
<gene>
    <name evidence="12" type="ORF">VZT92_023297</name>
</gene>
<dbReference type="Gene3D" id="2.60.40.10">
    <property type="entry name" value="Immunoglobulins"/>
    <property type="match status" value="1"/>
</dbReference>
<dbReference type="InterPro" id="IPR003599">
    <property type="entry name" value="Ig_sub"/>
</dbReference>
<evidence type="ECO:0000259" key="11">
    <source>
        <dbReference type="PROSITE" id="PS50835"/>
    </source>
</evidence>
<dbReference type="GO" id="GO:0060097">
    <property type="term" value="P:cytoskeletal rearrangement involved in phagocytosis, engulfment"/>
    <property type="evidence" value="ECO:0007669"/>
    <property type="project" value="TreeGrafter"/>
</dbReference>
<dbReference type="InterPro" id="IPR007110">
    <property type="entry name" value="Ig-like_dom"/>
</dbReference>
<accession>A0AAW1E712</accession>
<evidence type="ECO:0000256" key="4">
    <source>
        <dbReference type="ARBA" id="ARBA00022989"/>
    </source>
</evidence>
<dbReference type="GO" id="GO:0001786">
    <property type="term" value="F:phosphatidylserine binding"/>
    <property type="evidence" value="ECO:0007669"/>
    <property type="project" value="TreeGrafter"/>
</dbReference>
<reference evidence="12 13" key="1">
    <citation type="journal article" date="2024" name="Genome Biol. Evol.">
        <title>Chromosome-level genome assembly of the viviparous eelpout Zoarces viviparus.</title>
        <authorList>
            <person name="Fuhrmann N."/>
            <person name="Brasseur M.V."/>
            <person name="Bakowski C.E."/>
            <person name="Podsiadlowski L."/>
            <person name="Prost S."/>
            <person name="Krehenwinkel H."/>
            <person name="Mayer C."/>
        </authorList>
    </citation>
    <scope>NUCLEOTIDE SEQUENCE [LARGE SCALE GENOMIC DNA]</scope>
    <source>
        <strain evidence="12">NO-MEL_2022_Ind0_liver</strain>
    </source>
</reference>
<evidence type="ECO:0000256" key="7">
    <source>
        <dbReference type="ARBA" id="ARBA00023180"/>
    </source>
</evidence>